<keyword evidence="1" id="KW-0472">Membrane</keyword>
<dbReference type="Pfam" id="PF03407">
    <property type="entry name" value="Nucleotid_trans"/>
    <property type="match status" value="1"/>
</dbReference>
<keyword evidence="1" id="KW-1133">Transmembrane helix</keyword>
<evidence type="ECO:0000256" key="1">
    <source>
        <dbReference type="SAM" id="Phobius"/>
    </source>
</evidence>
<proteinExistence type="predicted"/>
<dbReference type="PANTHER" id="PTHR47032">
    <property type="entry name" value="UDP-D-XYLOSE:L-FUCOSE ALPHA-1,3-D-XYLOSYLTRANSFERASE-RELATED"/>
    <property type="match status" value="1"/>
</dbReference>
<keyword evidence="3" id="KW-0808">Transferase</keyword>
<feature type="transmembrane region" description="Helical" evidence="1">
    <location>
        <begin position="21"/>
        <end position="47"/>
    </location>
</feature>
<dbReference type="GO" id="GO:0016757">
    <property type="term" value="F:glycosyltransferase activity"/>
    <property type="evidence" value="ECO:0007669"/>
    <property type="project" value="TreeGrafter"/>
</dbReference>
<dbReference type="InterPro" id="IPR005069">
    <property type="entry name" value="Nucl-diP-sugar_transferase"/>
</dbReference>
<dbReference type="Proteomes" id="UP001224775">
    <property type="component" value="Unassembled WGS sequence"/>
</dbReference>
<gene>
    <name evidence="3" type="ORF">QTG54_009558</name>
</gene>
<accession>A0AAD9DBE8</accession>
<sequence length="536" mass="61494">MPEQRVQRSIHKKLSSSRGALFKTTTWILIVICASCSSFYIGAFAGIAASSGQNNNNTAADHKLNANNNNNNQIDDKELQRRAEELADQKLKLLTSSHKLQELCNKHMCSNNPADATAASHQNHGSKEHNYSPDHSITLPMRIVIIECVFTDIPGGMRQCFALIGGQYQSYHVQRWMRRADNRRVEQGGTAEIVIEGHTGGGREEFPAPRGREVSEHQEVLKRDKVKVDVCVEDNEFEAGSRNDLQSWSVGATDEFRMLLSGERVRFVKRVTFPTDVETKELAEGLGLTTFYEEKLMASVQKRGRNLWDIFFTKIMFAKIVCVQLVNELGYDLLFMDVDIVWYRNPIDYFMNKSLPQFDIYFQDDGSRQERYAPYSANSGFYFVRANPRTQHLFRHLLYSGDLLNAWNSHQQVLIALLAEYNSLMGLKVKVFAKETELFPGGWLYHRQQNEMKRIMKAKNKRNKLNFFQQIGQWYVQETCIGKHYNDIVGGDSTVSLSTHCCLAEPVVICHYRDKPSKIPCNDSPYLDKKRGKPFW</sequence>
<keyword evidence="4" id="KW-1185">Reference proteome</keyword>
<evidence type="ECO:0000313" key="4">
    <source>
        <dbReference type="Proteomes" id="UP001224775"/>
    </source>
</evidence>
<reference evidence="3" key="1">
    <citation type="submission" date="2023-06" db="EMBL/GenBank/DDBJ databases">
        <title>Survivors Of The Sea: Transcriptome response of Skeletonema marinoi to long-term dormancy.</title>
        <authorList>
            <person name="Pinder M.I.M."/>
            <person name="Kourtchenko O."/>
            <person name="Robertson E.K."/>
            <person name="Larsson T."/>
            <person name="Maumus F."/>
            <person name="Osuna-Cruz C.M."/>
            <person name="Vancaester E."/>
            <person name="Stenow R."/>
            <person name="Vandepoele K."/>
            <person name="Ploug H."/>
            <person name="Bruchert V."/>
            <person name="Godhe A."/>
            <person name="Topel M."/>
        </authorList>
    </citation>
    <scope>NUCLEOTIDE SEQUENCE</scope>
    <source>
        <strain evidence="3">R05AC</strain>
    </source>
</reference>
<protein>
    <submittedName>
        <fullName evidence="3">Nucleotide-diphospho-sugar transferase</fullName>
    </submittedName>
</protein>
<keyword evidence="1" id="KW-0812">Transmembrane</keyword>
<organism evidence="3 4">
    <name type="scientific">Skeletonema marinoi</name>
    <dbReference type="NCBI Taxonomy" id="267567"/>
    <lineage>
        <taxon>Eukaryota</taxon>
        <taxon>Sar</taxon>
        <taxon>Stramenopiles</taxon>
        <taxon>Ochrophyta</taxon>
        <taxon>Bacillariophyta</taxon>
        <taxon>Coscinodiscophyceae</taxon>
        <taxon>Thalassiosirophycidae</taxon>
        <taxon>Thalassiosirales</taxon>
        <taxon>Skeletonemataceae</taxon>
        <taxon>Skeletonema</taxon>
        <taxon>Skeletonema marinoi-dohrnii complex</taxon>
    </lineage>
</organism>
<evidence type="ECO:0000259" key="2">
    <source>
        <dbReference type="Pfam" id="PF03407"/>
    </source>
</evidence>
<feature type="domain" description="Nucleotide-diphospho-sugar transferase" evidence="2">
    <location>
        <begin position="275"/>
        <end position="459"/>
    </location>
</feature>
<dbReference type="PANTHER" id="PTHR47032:SF1">
    <property type="entry name" value="UDP-D-XYLOSE:L-FUCOSE ALPHA-1,3-D-XYLOSYLTRANSFERASE-RELATED"/>
    <property type="match status" value="1"/>
</dbReference>
<name>A0AAD9DBE8_9STRA</name>
<dbReference type="EMBL" id="JATAAI010000017">
    <property type="protein sequence ID" value="KAK1739799.1"/>
    <property type="molecule type" value="Genomic_DNA"/>
</dbReference>
<dbReference type="AlphaFoldDB" id="A0AAD9DBE8"/>
<evidence type="ECO:0000313" key="3">
    <source>
        <dbReference type="EMBL" id="KAK1739799.1"/>
    </source>
</evidence>
<dbReference type="InterPro" id="IPR052636">
    <property type="entry name" value="UDP-D-xylose:L-fucose_XylT"/>
</dbReference>
<comment type="caution">
    <text evidence="3">The sequence shown here is derived from an EMBL/GenBank/DDBJ whole genome shotgun (WGS) entry which is preliminary data.</text>
</comment>
<dbReference type="GO" id="GO:0005794">
    <property type="term" value="C:Golgi apparatus"/>
    <property type="evidence" value="ECO:0007669"/>
    <property type="project" value="TreeGrafter"/>
</dbReference>